<organism evidence="1 2">
    <name type="scientific">Steinernema glaseri</name>
    <dbReference type="NCBI Taxonomy" id="37863"/>
    <lineage>
        <taxon>Eukaryota</taxon>
        <taxon>Metazoa</taxon>
        <taxon>Ecdysozoa</taxon>
        <taxon>Nematoda</taxon>
        <taxon>Chromadorea</taxon>
        <taxon>Rhabditida</taxon>
        <taxon>Tylenchina</taxon>
        <taxon>Panagrolaimomorpha</taxon>
        <taxon>Strongyloidoidea</taxon>
        <taxon>Steinernematidae</taxon>
        <taxon>Steinernema</taxon>
    </lineage>
</organism>
<proteinExistence type="predicted"/>
<keyword evidence="1" id="KW-1185">Reference proteome</keyword>
<name>A0A1I7Y2B5_9BILA</name>
<sequence>MVHKTARNSLLEESKPKLQSAIDRNDRMIEHFPPSTLGAFLTQRAKQDVNGERRLASHLATGLLGDPTRKLRILENVRGAKSCRAMIGQRGEMMTETFQVADD</sequence>
<dbReference type="Proteomes" id="UP000095287">
    <property type="component" value="Unplaced"/>
</dbReference>
<evidence type="ECO:0000313" key="1">
    <source>
        <dbReference type="Proteomes" id="UP000095287"/>
    </source>
</evidence>
<protein>
    <submittedName>
        <fullName evidence="2">DNA alkylation repair protein</fullName>
    </submittedName>
</protein>
<reference evidence="2" key="1">
    <citation type="submission" date="2016-11" db="UniProtKB">
        <authorList>
            <consortium name="WormBaseParasite"/>
        </authorList>
    </citation>
    <scope>IDENTIFICATION</scope>
</reference>
<evidence type="ECO:0000313" key="2">
    <source>
        <dbReference type="WBParaSite" id="L893_g11727.t1"/>
    </source>
</evidence>
<dbReference type="AlphaFoldDB" id="A0A1I7Y2B5"/>
<accession>A0A1I7Y2B5</accession>
<dbReference type="WBParaSite" id="L893_g11727.t1">
    <property type="protein sequence ID" value="L893_g11727.t1"/>
    <property type="gene ID" value="L893_g11727"/>
</dbReference>